<keyword evidence="3" id="KW-1185">Reference proteome</keyword>
<proteinExistence type="predicted"/>
<accession>A0ABT5KWN6</accession>
<evidence type="ECO:0008006" key="4">
    <source>
        <dbReference type="Google" id="ProtNLM"/>
    </source>
</evidence>
<evidence type="ECO:0000313" key="3">
    <source>
        <dbReference type="Proteomes" id="UP001219862"/>
    </source>
</evidence>
<evidence type="ECO:0000313" key="2">
    <source>
        <dbReference type="EMBL" id="MDC8787227.1"/>
    </source>
</evidence>
<name>A0ABT5KWN6_9BURK</name>
<evidence type="ECO:0000256" key="1">
    <source>
        <dbReference type="SAM" id="MobiDB-lite"/>
    </source>
</evidence>
<dbReference type="Proteomes" id="UP001219862">
    <property type="component" value="Unassembled WGS sequence"/>
</dbReference>
<feature type="compositionally biased region" description="Low complexity" evidence="1">
    <location>
        <begin position="231"/>
        <end position="254"/>
    </location>
</feature>
<feature type="region of interest" description="Disordered" evidence="1">
    <location>
        <begin position="223"/>
        <end position="254"/>
    </location>
</feature>
<sequence>MLRALLLILLLLNALFFAWTRGWLDDVVGIKARGDHEPERAARQLYPERVQVLSPQALAAARAQEPRVCLELGPLLGDAALQTAQSALARAGVTPTEFQPQHSNQPGVWAVATIKLSAKEFQQRKEDTYRKMKINFEYLQDMPTEMPSLILSRHDSEKAANAQLAALDRRSLKGLRVLQLQAPMIRHSLLVPQADEALRAKLAELSKDPALAPGFKACLAVPNNNPAQTETAASGAASAASAAAPTPSSAASGR</sequence>
<gene>
    <name evidence="2" type="ORF">PRZ01_18720</name>
</gene>
<comment type="caution">
    <text evidence="2">The sequence shown here is derived from an EMBL/GenBank/DDBJ whole genome shotgun (WGS) entry which is preliminary data.</text>
</comment>
<dbReference type="EMBL" id="JAQQXS010000023">
    <property type="protein sequence ID" value="MDC8787227.1"/>
    <property type="molecule type" value="Genomic_DNA"/>
</dbReference>
<organism evidence="2 3">
    <name type="scientific">Roseateles koreensis</name>
    <dbReference type="NCBI Taxonomy" id="2987526"/>
    <lineage>
        <taxon>Bacteria</taxon>
        <taxon>Pseudomonadati</taxon>
        <taxon>Pseudomonadota</taxon>
        <taxon>Betaproteobacteria</taxon>
        <taxon>Burkholderiales</taxon>
        <taxon>Sphaerotilaceae</taxon>
        <taxon>Roseateles</taxon>
    </lineage>
</organism>
<protein>
    <recommendedName>
        <fullName evidence="4">SPOR domain-containing protein</fullName>
    </recommendedName>
</protein>
<dbReference type="RefSeq" id="WP_273598366.1">
    <property type="nucleotide sequence ID" value="NZ_JAQQXS010000023.1"/>
</dbReference>
<reference evidence="2 3" key="1">
    <citation type="submission" date="2022-10" db="EMBL/GenBank/DDBJ databases">
        <title>paucibacter sp. hw8 Genome sequencing.</title>
        <authorList>
            <person name="Park S."/>
        </authorList>
    </citation>
    <scope>NUCLEOTIDE SEQUENCE [LARGE SCALE GENOMIC DNA]</scope>
    <source>
        <strain evidence="3">hw8</strain>
    </source>
</reference>